<feature type="transmembrane region" description="Helical" evidence="1">
    <location>
        <begin position="12"/>
        <end position="32"/>
    </location>
</feature>
<reference evidence="2 3" key="1">
    <citation type="submission" date="2020-02" db="EMBL/GenBank/DDBJ databases">
        <authorList>
            <person name="Sun Q."/>
        </authorList>
    </citation>
    <scope>NUCLEOTIDE SEQUENCE [LARGE SCALE GENOMIC DNA]</scope>
    <source>
        <strain evidence="2 3">CCBAU 03386</strain>
    </source>
</reference>
<proteinExistence type="predicted"/>
<organism evidence="2 3">
    <name type="scientific">Rhizobium sophorae</name>
    <dbReference type="NCBI Taxonomy" id="1535242"/>
    <lineage>
        <taxon>Bacteria</taxon>
        <taxon>Pseudomonadati</taxon>
        <taxon>Pseudomonadota</taxon>
        <taxon>Alphaproteobacteria</taxon>
        <taxon>Hyphomicrobiales</taxon>
        <taxon>Rhizobiaceae</taxon>
        <taxon>Rhizobium/Agrobacterium group</taxon>
        <taxon>Rhizobium</taxon>
    </lineage>
</organism>
<dbReference type="EMBL" id="JABFCN010000035">
    <property type="protein sequence ID" value="NNU39119.1"/>
    <property type="molecule type" value="Genomic_DNA"/>
</dbReference>
<comment type="caution">
    <text evidence="2">The sequence shown here is derived from an EMBL/GenBank/DDBJ whole genome shotgun (WGS) entry which is preliminary data.</text>
</comment>
<keyword evidence="1" id="KW-1133">Transmembrane helix</keyword>
<dbReference type="RefSeq" id="WP_168310128.1">
    <property type="nucleotide sequence ID" value="NZ_JABFCN010000035.1"/>
</dbReference>
<keyword evidence="1" id="KW-0812">Transmembrane</keyword>
<keyword evidence="3" id="KW-1185">Reference proteome</keyword>
<evidence type="ECO:0000313" key="2">
    <source>
        <dbReference type="EMBL" id="NNU39119.1"/>
    </source>
</evidence>
<dbReference type="AlphaFoldDB" id="A0A7Y3WGF3"/>
<evidence type="ECO:0000256" key="1">
    <source>
        <dbReference type="SAM" id="Phobius"/>
    </source>
</evidence>
<gene>
    <name evidence="2" type="ORF">G9X64_22085</name>
</gene>
<accession>A0A7Y3WGF3</accession>
<dbReference type="Proteomes" id="UP000519972">
    <property type="component" value="Unassembled WGS sequence"/>
</dbReference>
<sequence length="55" mass="5555">MIYSEEKSGGLAVPLIAIVLAIAGILAVLVATGGRHNSAAGRVWVPQAQQQGSGQ</sequence>
<name>A0A7Y3WGF3_9HYPH</name>
<keyword evidence="1" id="KW-0472">Membrane</keyword>
<evidence type="ECO:0000313" key="3">
    <source>
        <dbReference type="Proteomes" id="UP000519972"/>
    </source>
</evidence>
<protein>
    <submittedName>
        <fullName evidence="2">Uncharacterized protein</fullName>
    </submittedName>
</protein>